<organism evidence="4 5">
    <name type="scientific">Companilactobacillus ginsenosidimutans</name>
    <dbReference type="NCBI Taxonomy" id="1007676"/>
    <lineage>
        <taxon>Bacteria</taxon>
        <taxon>Bacillati</taxon>
        <taxon>Bacillota</taxon>
        <taxon>Bacilli</taxon>
        <taxon>Lactobacillales</taxon>
        <taxon>Lactobacillaceae</taxon>
        <taxon>Companilactobacillus</taxon>
    </lineage>
</organism>
<feature type="compositionally biased region" description="Basic and acidic residues" evidence="2">
    <location>
        <begin position="1"/>
        <end position="14"/>
    </location>
</feature>
<dbReference type="InterPro" id="IPR036629">
    <property type="entry name" value="YjbJ_sf"/>
</dbReference>
<comment type="similarity">
    <text evidence="1">Belongs to the UPF0337 (CsbD) family.</text>
</comment>
<dbReference type="Proteomes" id="UP000036106">
    <property type="component" value="Chromosome"/>
</dbReference>
<name>A0A0H4R3L2_9LACO</name>
<evidence type="ECO:0000313" key="5">
    <source>
        <dbReference type="Proteomes" id="UP000036106"/>
    </source>
</evidence>
<protein>
    <recommendedName>
        <fullName evidence="3">CsbD-like domain-containing protein</fullName>
    </recommendedName>
</protein>
<evidence type="ECO:0000313" key="4">
    <source>
        <dbReference type="EMBL" id="AKP68365.1"/>
    </source>
</evidence>
<dbReference type="SUPFAM" id="SSF69047">
    <property type="entry name" value="Hypothetical protein YjbJ"/>
    <property type="match status" value="1"/>
</dbReference>
<keyword evidence="5" id="KW-1185">Reference proteome</keyword>
<feature type="region of interest" description="Disordered" evidence="2">
    <location>
        <begin position="1"/>
        <end position="29"/>
    </location>
</feature>
<gene>
    <name evidence="4" type="ORF">ABM34_01570</name>
</gene>
<evidence type="ECO:0000256" key="2">
    <source>
        <dbReference type="SAM" id="MobiDB-lite"/>
    </source>
</evidence>
<accession>A0A0H4R3L2</accession>
<dbReference type="AlphaFoldDB" id="A0A0H4R3L2"/>
<dbReference type="Gene3D" id="1.10.1470.10">
    <property type="entry name" value="YjbJ"/>
    <property type="match status" value="1"/>
</dbReference>
<evidence type="ECO:0000256" key="1">
    <source>
        <dbReference type="ARBA" id="ARBA00009129"/>
    </source>
</evidence>
<dbReference type="KEGG" id="lgn:ABM34_01570"/>
<dbReference type="InterPro" id="IPR008462">
    <property type="entry name" value="CsbD"/>
</dbReference>
<proteinExistence type="inferred from homology"/>
<feature type="domain" description="CsbD-like" evidence="3">
    <location>
        <begin position="4"/>
        <end position="51"/>
    </location>
</feature>
<dbReference type="Pfam" id="PF05532">
    <property type="entry name" value="CsbD"/>
    <property type="match status" value="1"/>
</dbReference>
<reference evidence="5" key="1">
    <citation type="submission" date="2015-07" db="EMBL/GenBank/DDBJ databases">
        <title>Lactobacillus ginsenosidimutans/EMML 3141/ whole genome sequencing.</title>
        <authorList>
            <person name="Kim M.K."/>
            <person name="Im W.-T."/>
            <person name="Srinivasan S."/>
            <person name="Lee J.-J."/>
        </authorList>
    </citation>
    <scope>NUCLEOTIDE SEQUENCE [LARGE SCALE GENOMIC DNA]</scope>
    <source>
        <strain evidence="5">EMML 3041</strain>
    </source>
</reference>
<dbReference type="OrthoDB" id="2318532at2"/>
<dbReference type="EMBL" id="CP012034">
    <property type="protein sequence ID" value="AKP68365.1"/>
    <property type="molecule type" value="Genomic_DNA"/>
</dbReference>
<evidence type="ECO:0000259" key="3">
    <source>
        <dbReference type="Pfam" id="PF05532"/>
    </source>
</evidence>
<sequence>MSTDSKKDMIKGKTNETVGKATDDDKKELKGKIQEKVGQAKEKTDNIVDKVAEKINKKSEK</sequence>
<dbReference type="PATRIC" id="fig|1007676.4.peg.330"/>